<evidence type="ECO:0000256" key="4">
    <source>
        <dbReference type="ARBA" id="ARBA00022825"/>
    </source>
</evidence>
<comment type="similarity">
    <text evidence="1">Belongs to the peptidase S9A family.</text>
</comment>
<dbReference type="InterPro" id="IPR002470">
    <property type="entry name" value="Peptidase_S9A"/>
</dbReference>
<dbReference type="EMBL" id="JACMYH010000005">
    <property type="protein sequence ID" value="MBC2680114.1"/>
    <property type="molecule type" value="Genomic_DNA"/>
</dbReference>
<proteinExistence type="inferred from homology"/>
<accession>A0A7X1KUS1</accession>
<comment type="caution">
    <text evidence="7">The sequence shown here is derived from an EMBL/GenBank/DDBJ whole genome shotgun (WGS) entry which is preliminary data.</text>
</comment>
<evidence type="ECO:0000256" key="1">
    <source>
        <dbReference type="ARBA" id="ARBA00005228"/>
    </source>
</evidence>
<dbReference type="Pfam" id="PF02897">
    <property type="entry name" value="Peptidase_S9_N"/>
    <property type="match status" value="1"/>
</dbReference>
<keyword evidence="8" id="KW-1185">Reference proteome</keyword>
<sequence length="684" mass="76273">MSQPIVAPIAHVAPGDDPYAWLQVRDRADVLDYLKAENAWQDAQLADQAELREQLFEEIKGRIRETDLSLASPWGPWLYYTRTTAGDEYPRHYRCARPDDGSTQVEEHSEQLLLDPNVLANGGFLSMGAFNISPDHQRLAYSLDTSGDEIYRLFVKELGNDAVVELPFEDCDGSMTWANDSQTLFFGELDETHRPHRLHRHTLGSDGAEQVFEENDGRFFLHCYRSSSERQLILLLNSKTTSEAWVLDADQPAGDFTCLAPRVEDHEYYPDHGQLDGAWTWFIRSNQSGINFALYQAADTGAAPTREQWRTLIPHRDDVMLEGVTLNAAAFTLSLRARGLPIIEVHAQGLAPYPVQLPDAAYSLYVSDSLEFASEQIRLRYEALNRPGQVRQLNLSDGAQVVLKQTPVLGRFDADDYVSQRLWATAADGTQVPISRVVKKAFADQATPLYLYGYGAYGESLDPWFSHARLSLLDRGIAFAIAHVRGGGELGEAWYRAGKQEHKGNTFSDFIACAEYLIEQGLTRAEQLVISGGSAGGLLIGAVLNQRPELFQAAVAEVPFVDVLNTMLDPDLPLTVTEYDEWGNPQDPEVHARIKAYAPYENVTAQAYPHLLVVAGYNDSRVQYWEAAKWVARLRACKTDDNLLLLKTELGAGHGGMSGRYQGLRDVALEYAFVLKALGTPKQS</sequence>
<reference evidence="7 8" key="1">
    <citation type="submission" date="2020-08" db="EMBL/GenBank/DDBJ databases">
        <title>Pseudomonas sp. nov.</title>
        <authorList>
            <person name="Gieschler S."/>
            <person name="Fiedler G."/>
            <person name="Brinks E."/>
            <person name="Boehnlein C."/>
            <person name="Franz C.M.A.P."/>
            <person name="Kabisch J."/>
        </authorList>
    </citation>
    <scope>NUCLEOTIDE SEQUENCE [LARGE SCALE GENOMIC DNA]</scope>
    <source>
        <strain evidence="7 8">MBT-2</strain>
    </source>
</reference>
<dbReference type="PANTHER" id="PTHR11757">
    <property type="entry name" value="PROTEASE FAMILY S9A OLIGOPEPTIDASE"/>
    <property type="match status" value="1"/>
</dbReference>
<dbReference type="InterPro" id="IPR023302">
    <property type="entry name" value="Pept_S9A_N"/>
</dbReference>
<dbReference type="GO" id="GO:0006508">
    <property type="term" value="P:proteolysis"/>
    <property type="evidence" value="ECO:0007669"/>
    <property type="project" value="UniProtKB-KW"/>
</dbReference>
<evidence type="ECO:0000256" key="3">
    <source>
        <dbReference type="ARBA" id="ARBA00022801"/>
    </source>
</evidence>
<dbReference type="InterPro" id="IPR051543">
    <property type="entry name" value="Serine_Peptidase_S9A"/>
</dbReference>
<keyword evidence="3" id="KW-0378">Hydrolase</keyword>
<dbReference type="PRINTS" id="PR00862">
    <property type="entry name" value="PROLIGOPTASE"/>
</dbReference>
<dbReference type="SUPFAM" id="SSF50993">
    <property type="entry name" value="Peptidase/esterase 'gauge' domain"/>
    <property type="match status" value="1"/>
</dbReference>
<organism evidence="7 8">
    <name type="scientific">Pseudomonas baltica</name>
    <dbReference type="NCBI Taxonomy" id="2762576"/>
    <lineage>
        <taxon>Bacteria</taxon>
        <taxon>Pseudomonadati</taxon>
        <taxon>Pseudomonadota</taxon>
        <taxon>Gammaproteobacteria</taxon>
        <taxon>Pseudomonadales</taxon>
        <taxon>Pseudomonadaceae</taxon>
        <taxon>Pseudomonas</taxon>
    </lineage>
</organism>
<dbReference type="GO" id="GO:0004252">
    <property type="term" value="F:serine-type endopeptidase activity"/>
    <property type="evidence" value="ECO:0007669"/>
    <property type="project" value="InterPro"/>
</dbReference>
<dbReference type="InterPro" id="IPR001375">
    <property type="entry name" value="Peptidase_S9_cat"/>
</dbReference>
<dbReference type="Gene3D" id="3.40.50.1820">
    <property type="entry name" value="alpha/beta hydrolase"/>
    <property type="match status" value="1"/>
</dbReference>
<evidence type="ECO:0000259" key="6">
    <source>
        <dbReference type="Pfam" id="PF02897"/>
    </source>
</evidence>
<dbReference type="Pfam" id="PF00326">
    <property type="entry name" value="Peptidase_S9"/>
    <property type="match status" value="1"/>
</dbReference>
<protein>
    <submittedName>
        <fullName evidence="7">S9 family peptidase</fullName>
    </submittedName>
</protein>
<dbReference type="PANTHER" id="PTHR11757:SF19">
    <property type="entry name" value="PROLYL ENDOPEPTIDASE-LIKE"/>
    <property type="match status" value="1"/>
</dbReference>
<gene>
    <name evidence="7" type="ORF">H7993_17080</name>
</gene>
<keyword evidence="2" id="KW-0645">Protease</keyword>
<evidence type="ECO:0000313" key="8">
    <source>
        <dbReference type="Proteomes" id="UP000546173"/>
    </source>
</evidence>
<dbReference type="SUPFAM" id="SSF53474">
    <property type="entry name" value="alpha/beta-Hydrolases"/>
    <property type="match status" value="1"/>
</dbReference>
<feature type="domain" description="Peptidase S9 prolyl oligopeptidase catalytic" evidence="5">
    <location>
        <begin position="464"/>
        <end position="679"/>
    </location>
</feature>
<dbReference type="Gene3D" id="2.130.10.120">
    <property type="entry name" value="Prolyl oligopeptidase, N-terminal domain"/>
    <property type="match status" value="1"/>
</dbReference>
<evidence type="ECO:0000259" key="5">
    <source>
        <dbReference type="Pfam" id="PF00326"/>
    </source>
</evidence>
<dbReference type="AlphaFoldDB" id="A0A7X1KUS1"/>
<dbReference type="Proteomes" id="UP000546173">
    <property type="component" value="Unassembled WGS sequence"/>
</dbReference>
<keyword evidence="4" id="KW-0720">Serine protease</keyword>
<name>A0A7X1KUS1_9PSED</name>
<dbReference type="RefSeq" id="WP_185795089.1">
    <property type="nucleotide sequence ID" value="NZ_JACMYH010000005.1"/>
</dbReference>
<dbReference type="InterPro" id="IPR029058">
    <property type="entry name" value="AB_hydrolase_fold"/>
</dbReference>
<evidence type="ECO:0000313" key="7">
    <source>
        <dbReference type="EMBL" id="MBC2680114.1"/>
    </source>
</evidence>
<evidence type="ECO:0000256" key="2">
    <source>
        <dbReference type="ARBA" id="ARBA00022670"/>
    </source>
</evidence>
<feature type="domain" description="Peptidase S9A N-terminal" evidence="6">
    <location>
        <begin position="16"/>
        <end position="405"/>
    </location>
</feature>